<dbReference type="GO" id="GO:0008270">
    <property type="term" value="F:zinc ion binding"/>
    <property type="evidence" value="ECO:0007669"/>
    <property type="project" value="UniProtKB-KW"/>
</dbReference>
<dbReference type="PROSITE" id="PS50089">
    <property type="entry name" value="ZF_RING_2"/>
    <property type="match status" value="1"/>
</dbReference>
<dbReference type="InterPro" id="IPR051834">
    <property type="entry name" value="RING_finger_E3_ligase"/>
</dbReference>
<dbReference type="RefSeq" id="XP_067066977.1">
    <property type="nucleotide sequence ID" value="XM_067211458.1"/>
</dbReference>
<evidence type="ECO:0000256" key="3">
    <source>
        <dbReference type="ARBA" id="ARBA00022833"/>
    </source>
</evidence>
<dbReference type="EMBL" id="LRBS01000112">
    <property type="protein sequence ID" value="OII72537.1"/>
    <property type="molecule type" value="Genomic_DNA"/>
</dbReference>
<dbReference type="AlphaFoldDB" id="A0A1J4ME93"/>
<evidence type="ECO:0000256" key="4">
    <source>
        <dbReference type="PROSITE-ProRule" id="PRU00175"/>
    </source>
</evidence>
<protein>
    <submittedName>
        <fullName evidence="7">Zinc C3HC4 type domain-containing protein</fullName>
    </submittedName>
</protein>
<dbReference type="GO" id="GO:0006511">
    <property type="term" value="P:ubiquitin-dependent protein catabolic process"/>
    <property type="evidence" value="ECO:0007669"/>
    <property type="project" value="TreeGrafter"/>
</dbReference>
<sequence length="343" mass="40023">MNYYQHDEESNHIGDEHTLSWSIQLGPGNEVEQGGSHNRFNTNEIPLDNNNLTHELLEIRNSRRLLIALIINTSILLFIISLFCSVVSILVKNWGMTCDRSLKIWCIVWFVRFLLSTIIRFVASTFANILGRTIPVIMLYFIHIIHIFGISWWFYGIKLIFITPPEKNCSDTLTFAQILFWYQFILLLLPILLAFILCISVFNLIHRIGLQRQSKSVPEELMDKIESMKFIDYINKLQSENYNVTIFYENNTNKEIIDNQNTGNYSNSLYSGNNTVDNEYIKYITLSKVCPICVQDINDNDHIRILPCDVRHIYHKDCIDGWFQQNNACPICRSDVVLLLQNK</sequence>
<dbReference type="PANTHER" id="PTHR45931">
    <property type="entry name" value="SI:CH211-59O9.10"/>
    <property type="match status" value="1"/>
</dbReference>
<keyword evidence="5" id="KW-0472">Membrane</keyword>
<dbReference type="GO" id="GO:0005634">
    <property type="term" value="C:nucleus"/>
    <property type="evidence" value="ECO:0007669"/>
    <property type="project" value="TreeGrafter"/>
</dbReference>
<evidence type="ECO:0000313" key="8">
    <source>
        <dbReference type="Proteomes" id="UP000186804"/>
    </source>
</evidence>
<dbReference type="GeneID" id="92365405"/>
<dbReference type="PANTHER" id="PTHR45931:SF3">
    <property type="entry name" value="RING ZINC FINGER-CONTAINING PROTEIN"/>
    <property type="match status" value="1"/>
</dbReference>
<dbReference type="InterPro" id="IPR001841">
    <property type="entry name" value="Znf_RING"/>
</dbReference>
<evidence type="ECO:0000256" key="2">
    <source>
        <dbReference type="ARBA" id="ARBA00022771"/>
    </source>
</evidence>
<keyword evidence="2 4" id="KW-0863">Zinc-finger</keyword>
<dbReference type="SUPFAM" id="SSF57850">
    <property type="entry name" value="RING/U-box"/>
    <property type="match status" value="1"/>
</dbReference>
<keyword evidence="5" id="KW-1133">Transmembrane helix</keyword>
<dbReference type="Pfam" id="PF13639">
    <property type="entry name" value="zf-RING_2"/>
    <property type="match status" value="1"/>
</dbReference>
<feature type="transmembrane region" description="Helical" evidence="5">
    <location>
        <begin position="65"/>
        <end position="90"/>
    </location>
</feature>
<feature type="transmembrane region" description="Helical" evidence="5">
    <location>
        <begin position="102"/>
        <end position="122"/>
    </location>
</feature>
<dbReference type="Proteomes" id="UP000186804">
    <property type="component" value="Unassembled WGS sequence"/>
</dbReference>
<accession>A0A1J4ME93</accession>
<dbReference type="OrthoDB" id="21204at2759"/>
<keyword evidence="8" id="KW-1185">Reference proteome</keyword>
<keyword evidence="3" id="KW-0862">Zinc</keyword>
<reference evidence="7 8" key="1">
    <citation type="submission" date="2016-10" db="EMBL/GenBank/DDBJ databases">
        <title>Reductive evolution of mitochondrial metabolism and differential evolution of invasion-related proteins in Cryptosporidium.</title>
        <authorList>
            <person name="Liu S."/>
            <person name="Roellig D.M."/>
            <person name="Guo Y."/>
            <person name="Li N."/>
            <person name="Frace M.A."/>
            <person name="Tang K."/>
            <person name="Zhang L."/>
            <person name="Feng Y."/>
            <person name="Xiao L."/>
        </authorList>
    </citation>
    <scope>NUCLEOTIDE SEQUENCE [LARGE SCALE GENOMIC DNA]</scope>
    <source>
        <strain evidence="7">30847</strain>
    </source>
</reference>
<dbReference type="VEuPathDB" id="CryptoDB:cand_012200"/>
<keyword evidence="1" id="KW-0479">Metal-binding</keyword>
<feature type="transmembrane region" description="Helical" evidence="5">
    <location>
        <begin position="180"/>
        <end position="205"/>
    </location>
</feature>
<feature type="transmembrane region" description="Helical" evidence="5">
    <location>
        <begin position="134"/>
        <end position="155"/>
    </location>
</feature>
<proteinExistence type="predicted"/>
<evidence type="ECO:0000256" key="1">
    <source>
        <dbReference type="ARBA" id="ARBA00022723"/>
    </source>
</evidence>
<organism evidence="7 8">
    <name type="scientific">Cryptosporidium andersoni</name>
    <dbReference type="NCBI Taxonomy" id="117008"/>
    <lineage>
        <taxon>Eukaryota</taxon>
        <taxon>Sar</taxon>
        <taxon>Alveolata</taxon>
        <taxon>Apicomplexa</taxon>
        <taxon>Conoidasida</taxon>
        <taxon>Coccidia</taxon>
        <taxon>Eucoccidiorida</taxon>
        <taxon>Eimeriorina</taxon>
        <taxon>Cryptosporidiidae</taxon>
        <taxon>Cryptosporidium</taxon>
    </lineage>
</organism>
<evidence type="ECO:0000256" key="5">
    <source>
        <dbReference type="SAM" id="Phobius"/>
    </source>
</evidence>
<evidence type="ECO:0000259" key="6">
    <source>
        <dbReference type="PROSITE" id="PS50089"/>
    </source>
</evidence>
<dbReference type="CDD" id="cd16454">
    <property type="entry name" value="RING-H2_PA-TM-RING"/>
    <property type="match status" value="1"/>
</dbReference>
<dbReference type="Gene3D" id="3.30.40.10">
    <property type="entry name" value="Zinc/RING finger domain, C3HC4 (zinc finger)"/>
    <property type="match status" value="1"/>
</dbReference>
<feature type="domain" description="RING-type" evidence="6">
    <location>
        <begin position="290"/>
        <end position="333"/>
    </location>
</feature>
<dbReference type="GO" id="GO:0061630">
    <property type="term" value="F:ubiquitin protein ligase activity"/>
    <property type="evidence" value="ECO:0007669"/>
    <property type="project" value="TreeGrafter"/>
</dbReference>
<comment type="caution">
    <text evidence="7">The sequence shown here is derived from an EMBL/GenBank/DDBJ whole genome shotgun (WGS) entry which is preliminary data.</text>
</comment>
<dbReference type="SMART" id="SM00184">
    <property type="entry name" value="RING"/>
    <property type="match status" value="1"/>
</dbReference>
<name>A0A1J4ME93_9CRYT</name>
<dbReference type="InterPro" id="IPR013083">
    <property type="entry name" value="Znf_RING/FYVE/PHD"/>
</dbReference>
<keyword evidence="5" id="KW-0812">Transmembrane</keyword>
<evidence type="ECO:0000313" key="7">
    <source>
        <dbReference type="EMBL" id="OII72537.1"/>
    </source>
</evidence>
<gene>
    <name evidence="7" type="ORF">cand_012200</name>
</gene>